<dbReference type="InterPro" id="IPR011051">
    <property type="entry name" value="RmlC_Cupin_sf"/>
</dbReference>
<name>A0A1H4K220_9HYPH</name>
<keyword evidence="5" id="KW-1185">Reference proteome</keyword>
<gene>
    <name evidence="4" type="ORF">SAMN05216452_1899</name>
</gene>
<dbReference type="RefSeq" id="WP_025029517.1">
    <property type="nucleotide sequence ID" value="NZ_FNSL01000001.1"/>
</dbReference>
<dbReference type="SUPFAM" id="SSF51182">
    <property type="entry name" value="RmlC-like cupins"/>
    <property type="match status" value="1"/>
</dbReference>
<accession>A0A1H4K220</accession>
<dbReference type="PANTHER" id="PTHR35848:SF6">
    <property type="entry name" value="CUPIN TYPE-2 DOMAIN-CONTAINING PROTEIN"/>
    <property type="match status" value="1"/>
</dbReference>
<evidence type="ECO:0000256" key="1">
    <source>
        <dbReference type="ARBA" id="ARBA00022723"/>
    </source>
</evidence>
<dbReference type="Proteomes" id="UP000199064">
    <property type="component" value="Unassembled WGS sequence"/>
</dbReference>
<dbReference type="GO" id="GO:0046872">
    <property type="term" value="F:metal ion binding"/>
    <property type="evidence" value="ECO:0007669"/>
    <property type="project" value="UniProtKB-KW"/>
</dbReference>
<evidence type="ECO:0000313" key="4">
    <source>
        <dbReference type="EMBL" id="SEB52599.1"/>
    </source>
</evidence>
<evidence type="ECO:0000259" key="3">
    <source>
        <dbReference type="Pfam" id="PF07883"/>
    </source>
</evidence>
<protein>
    <submittedName>
        <fullName evidence="4">Cupin domain-containing protein</fullName>
    </submittedName>
</protein>
<dbReference type="AlphaFoldDB" id="A0A1H4K220"/>
<keyword evidence="1" id="KW-0479">Metal-binding</keyword>
<organism evidence="4 5">
    <name type="scientific">Nitratireductor aquibiodomus</name>
    <dbReference type="NCBI Taxonomy" id="204799"/>
    <lineage>
        <taxon>Bacteria</taxon>
        <taxon>Pseudomonadati</taxon>
        <taxon>Pseudomonadota</taxon>
        <taxon>Alphaproteobacteria</taxon>
        <taxon>Hyphomicrobiales</taxon>
        <taxon>Phyllobacteriaceae</taxon>
        <taxon>Nitratireductor</taxon>
    </lineage>
</organism>
<reference evidence="5" key="1">
    <citation type="submission" date="2016-10" db="EMBL/GenBank/DDBJ databases">
        <authorList>
            <person name="Varghese N."/>
            <person name="Submissions S."/>
        </authorList>
    </citation>
    <scope>NUCLEOTIDE SEQUENCE [LARGE SCALE GENOMIC DNA]</scope>
    <source>
        <strain evidence="5">ES.061</strain>
    </source>
</reference>
<dbReference type="EMBL" id="FNSL01000001">
    <property type="protein sequence ID" value="SEB52599.1"/>
    <property type="molecule type" value="Genomic_DNA"/>
</dbReference>
<feature type="region of interest" description="Disordered" evidence="2">
    <location>
        <begin position="1"/>
        <end position="21"/>
    </location>
</feature>
<sequence>MFEIIRRSQQKPSPKGTVTFEGEPYGGQVSMFVMNSPPGHATGLHKHPYSETWVLHSGEAEFTVGDETVRAHAGDIVVVPADTPHSFANVGSERLDIVCIHASGRIEQENL</sequence>
<proteinExistence type="predicted"/>
<dbReference type="Pfam" id="PF07883">
    <property type="entry name" value="Cupin_2"/>
    <property type="match status" value="1"/>
</dbReference>
<evidence type="ECO:0000313" key="5">
    <source>
        <dbReference type="Proteomes" id="UP000199064"/>
    </source>
</evidence>
<dbReference type="Gene3D" id="2.60.120.10">
    <property type="entry name" value="Jelly Rolls"/>
    <property type="match status" value="1"/>
</dbReference>
<feature type="domain" description="Cupin type-2" evidence="3">
    <location>
        <begin position="33"/>
        <end position="100"/>
    </location>
</feature>
<dbReference type="InterPro" id="IPR014710">
    <property type="entry name" value="RmlC-like_jellyroll"/>
</dbReference>
<dbReference type="InterPro" id="IPR013096">
    <property type="entry name" value="Cupin_2"/>
</dbReference>
<dbReference type="InterPro" id="IPR051610">
    <property type="entry name" value="GPI/OXD"/>
</dbReference>
<dbReference type="PANTHER" id="PTHR35848">
    <property type="entry name" value="OXALATE-BINDING PROTEIN"/>
    <property type="match status" value="1"/>
</dbReference>
<evidence type="ECO:0000256" key="2">
    <source>
        <dbReference type="SAM" id="MobiDB-lite"/>
    </source>
</evidence>